<dbReference type="InterPro" id="IPR027954">
    <property type="entry name" value="Transcobalamin-like_C"/>
</dbReference>
<evidence type="ECO:0000313" key="4">
    <source>
        <dbReference type="Proteomes" id="UP000824159"/>
    </source>
</evidence>
<sequence>MKKTNIFIVSLIFISMMIFTVSCGNSGDSGSSSGNSISIVMNIDFPDESGVADIEDVTVSTEDGSSVLDILNKYADENSIEIVTDDTGENPYVTSINGVSETDSAGWTYELNDEMVMDAADQCIVSDGDEIDWSFESWTED</sequence>
<accession>A0A9D1HDC3</accession>
<dbReference type="AlphaFoldDB" id="A0A9D1HDC3"/>
<keyword evidence="1" id="KW-0732">Signal</keyword>
<dbReference type="EMBL" id="DVLX01000083">
    <property type="protein sequence ID" value="HIT99941.1"/>
    <property type="molecule type" value="Genomic_DNA"/>
</dbReference>
<evidence type="ECO:0000259" key="2">
    <source>
        <dbReference type="Pfam" id="PF14478"/>
    </source>
</evidence>
<reference evidence="3" key="1">
    <citation type="submission" date="2020-10" db="EMBL/GenBank/DDBJ databases">
        <authorList>
            <person name="Gilroy R."/>
        </authorList>
    </citation>
    <scope>NUCLEOTIDE SEQUENCE</scope>
    <source>
        <strain evidence="3">CHK176-22527</strain>
    </source>
</reference>
<name>A0A9D1HDC3_9FIRM</name>
<reference evidence="3" key="2">
    <citation type="journal article" date="2021" name="PeerJ">
        <title>Extensive microbial diversity within the chicken gut microbiome revealed by metagenomics and culture.</title>
        <authorList>
            <person name="Gilroy R."/>
            <person name="Ravi A."/>
            <person name="Getino M."/>
            <person name="Pursley I."/>
            <person name="Horton D.L."/>
            <person name="Alikhan N.F."/>
            <person name="Baker D."/>
            <person name="Gharbi K."/>
            <person name="Hall N."/>
            <person name="Watson M."/>
            <person name="Adriaenssens E.M."/>
            <person name="Foster-Nyarko E."/>
            <person name="Jarju S."/>
            <person name="Secka A."/>
            <person name="Antonio M."/>
            <person name="Oren A."/>
            <person name="Chaudhuri R.R."/>
            <person name="La Ragione R."/>
            <person name="Hildebrand F."/>
            <person name="Pallen M.J."/>
        </authorList>
    </citation>
    <scope>NUCLEOTIDE SEQUENCE</scope>
    <source>
        <strain evidence="3">CHK176-22527</strain>
    </source>
</reference>
<organism evidence="3 4">
    <name type="scientific">Candidatus Allocopromorpha excrementavium</name>
    <dbReference type="NCBI Taxonomy" id="2840741"/>
    <lineage>
        <taxon>Bacteria</taxon>
        <taxon>Bacillati</taxon>
        <taxon>Bacillota</taxon>
        <taxon>Clostridia</taxon>
        <taxon>Eubacteriales</taxon>
        <taxon>Eubacteriaceae</taxon>
        <taxon>Eubacteriaceae incertae sedis</taxon>
        <taxon>Candidatus Allocopromorpha</taxon>
    </lineage>
</organism>
<feature type="domain" description="Transcobalamin-like C-terminal" evidence="2">
    <location>
        <begin position="64"/>
        <end position="136"/>
    </location>
</feature>
<feature type="signal peptide" evidence="1">
    <location>
        <begin position="1"/>
        <end position="24"/>
    </location>
</feature>
<comment type="caution">
    <text evidence="3">The sequence shown here is derived from an EMBL/GenBank/DDBJ whole genome shotgun (WGS) entry which is preliminary data.</text>
</comment>
<dbReference type="Pfam" id="PF14478">
    <property type="entry name" value="DUF4430"/>
    <property type="match status" value="1"/>
</dbReference>
<evidence type="ECO:0000313" key="3">
    <source>
        <dbReference type="EMBL" id="HIT99941.1"/>
    </source>
</evidence>
<dbReference type="Gene3D" id="2.170.130.30">
    <property type="match status" value="1"/>
</dbReference>
<dbReference type="PROSITE" id="PS51257">
    <property type="entry name" value="PROKAR_LIPOPROTEIN"/>
    <property type="match status" value="1"/>
</dbReference>
<protein>
    <submittedName>
        <fullName evidence="3">DUF4430 domain-containing protein</fullName>
    </submittedName>
</protein>
<dbReference type="Proteomes" id="UP000824159">
    <property type="component" value="Unassembled WGS sequence"/>
</dbReference>
<feature type="chain" id="PRO_5038845557" evidence="1">
    <location>
        <begin position="25"/>
        <end position="141"/>
    </location>
</feature>
<gene>
    <name evidence="3" type="ORF">IAD12_06785</name>
</gene>
<evidence type="ECO:0000256" key="1">
    <source>
        <dbReference type="SAM" id="SignalP"/>
    </source>
</evidence>
<proteinExistence type="predicted"/>